<proteinExistence type="predicted"/>
<evidence type="ECO:0000313" key="1">
    <source>
        <dbReference type="EMBL" id="CCX08907.1"/>
    </source>
</evidence>
<keyword evidence="2" id="KW-1185">Reference proteome</keyword>
<sequence>MLTARQAIISSHAFVRYIPTF</sequence>
<evidence type="ECO:0000313" key="2">
    <source>
        <dbReference type="Proteomes" id="UP000018144"/>
    </source>
</evidence>
<gene>
    <name evidence="1" type="ORF">PCON_08500</name>
</gene>
<dbReference type="AlphaFoldDB" id="U4L1A6"/>
<protein>
    <submittedName>
        <fullName evidence="1">Uncharacterized protein</fullName>
    </submittedName>
</protein>
<name>U4L1A6_PYROM</name>
<dbReference type="EMBL" id="HF935437">
    <property type="protein sequence ID" value="CCX08907.1"/>
    <property type="molecule type" value="Genomic_DNA"/>
</dbReference>
<organism evidence="1 2">
    <name type="scientific">Pyronema omphalodes (strain CBS 100304)</name>
    <name type="common">Pyronema confluens</name>
    <dbReference type="NCBI Taxonomy" id="1076935"/>
    <lineage>
        <taxon>Eukaryota</taxon>
        <taxon>Fungi</taxon>
        <taxon>Dikarya</taxon>
        <taxon>Ascomycota</taxon>
        <taxon>Pezizomycotina</taxon>
        <taxon>Pezizomycetes</taxon>
        <taxon>Pezizales</taxon>
        <taxon>Pyronemataceae</taxon>
        <taxon>Pyronema</taxon>
    </lineage>
</organism>
<accession>U4L1A6</accession>
<dbReference type="Proteomes" id="UP000018144">
    <property type="component" value="Unassembled WGS sequence"/>
</dbReference>
<reference evidence="1 2" key="1">
    <citation type="journal article" date="2013" name="PLoS Genet.">
        <title>The genome and development-dependent transcriptomes of Pyronema confluens: a window into fungal evolution.</title>
        <authorList>
            <person name="Traeger S."/>
            <person name="Altegoer F."/>
            <person name="Freitag M."/>
            <person name="Gabaldon T."/>
            <person name="Kempken F."/>
            <person name="Kumar A."/>
            <person name="Marcet-Houben M."/>
            <person name="Poggeler S."/>
            <person name="Stajich J.E."/>
            <person name="Nowrousian M."/>
        </authorList>
    </citation>
    <scope>NUCLEOTIDE SEQUENCE [LARGE SCALE GENOMIC DNA]</scope>
    <source>
        <strain evidence="2">CBS 100304</strain>
        <tissue evidence="1">Vegetative mycelium</tissue>
    </source>
</reference>